<feature type="region of interest" description="Disordered" evidence="1">
    <location>
        <begin position="1095"/>
        <end position="1140"/>
    </location>
</feature>
<proteinExistence type="predicted"/>
<dbReference type="GO" id="GO:0043139">
    <property type="term" value="F:5'-3' DNA helicase activity"/>
    <property type="evidence" value="ECO:0007669"/>
    <property type="project" value="TreeGrafter"/>
</dbReference>
<dbReference type="AlphaFoldDB" id="A0A967B4T5"/>
<comment type="caution">
    <text evidence="3">The sequence shown here is derived from an EMBL/GenBank/DDBJ whole genome shotgun (WGS) entry which is preliminary data.</text>
</comment>
<dbReference type="SUPFAM" id="SSF52540">
    <property type="entry name" value="P-loop containing nucleoside triphosphate hydrolases"/>
    <property type="match status" value="2"/>
</dbReference>
<organism evidence="3 4">
    <name type="scientific">Metallococcus carri</name>
    <dbReference type="NCBI Taxonomy" id="1656884"/>
    <lineage>
        <taxon>Bacteria</taxon>
        <taxon>Bacillati</taxon>
        <taxon>Actinomycetota</taxon>
        <taxon>Actinomycetes</taxon>
        <taxon>Micrococcales</taxon>
        <taxon>Dermacoccaceae</taxon>
        <taxon>Metallococcus</taxon>
    </lineage>
</organism>
<gene>
    <name evidence="3" type="ORF">G9U51_07540</name>
</gene>
<dbReference type="SUPFAM" id="SSF52980">
    <property type="entry name" value="Restriction endonuclease-like"/>
    <property type="match status" value="1"/>
</dbReference>
<dbReference type="InterPro" id="IPR027417">
    <property type="entry name" value="P-loop_NTPase"/>
</dbReference>
<evidence type="ECO:0000256" key="1">
    <source>
        <dbReference type="SAM" id="MobiDB-lite"/>
    </source>
</evidence>
<dbReference type="PANTHER" id="PTHR43788:SF8">
    <property type="entry name" value="DNA-BINDING PROTEIN SMUBP-2"/>
    <property type="match status" value="1"/>
</dbReference>
<dbReference type="InterPro" id="IPR049468">
    <property type="entry name" value="Restrct_endonuc-II-like_dom"/>
</dbReference>
<protein>
    <submittedName>
        <fullName evidence="3">AAA family ATPase</fullName>
    </submittedName>
</protein>
<dbReference type="Pfam" id="PF18741">
    <property type="entry name" value="MTES_1575"/>
    <property type="match status" value="1"/>
</dbReference>
<evidence type="ECO:0000259" key="2">
    <source>
        <dbReference type="Pfam" id="PF18741"/>
    </source>
</evidence>
<dbReference type="EMBL" id="JAAOIV010000004">
    <property type="protein sequence ID" value="NHN55632.1"/>
    <property type="molecule type" value="Genomic_DNA"/>
</dbReference>
<dbReference type="InterPro" id="IPR050534">
    <property type="entry name" value="Coronavir_polyprotein_1ab"/>
</dbReference>
<reference evidence="3" key="1">
    <citation type="submission" date="2020-03" db="EMBL/GenBank/DDBJ databases">
        <title>Draft sequencing of Calidifontibacter sp. DB0510.</title>
        <authorList>
            <person name="Kim D.-U."/>
        </authorList>
    </citation>
    <scope>NUCLEOTIDE SEQUENCE</scope>
    <source>
        <strain evidence="3">DB0510</strain>
    </source>
</reference>
<evidence type="ECO:0000313" key="3">
    <source>
        <dbReference type="EMBL" id="NHN55632.1"/>
    </source>
</evidence>
<dbReference type="Gene3D" id="3.40.50.300">
    <property type="entry name" value="P-loop containing nucleotide triphosphate hydrolases"/>
    <property type="match status" value="2"/>
</dbReference>
<feature type="compositionally biased region" description="Low complexity" evidence="1">
    <location>
        <begin position="1102"/>
        <end position="1111"/>
    </location>
</feature>
<accession>A0A967B4T5</accession>
<dbReference type="InterPro" id="IPR011335">
    <property type="entry name" value="Restrct_endonuc-II-like"/>
</dbReference>
<dbReference type="PANTHER" id="PTHR43788">
    <property type="entry name" value="DNA2/NAM7 HELICASE FAMILY MEMBER"/>
    <property type="match status" value="1"/>
</dbReference>
<name>A0A967B4T5_9MICO</name>
<evidence type="ECO:0000313" key="4">
    <source>
        <dbReference type="Proteomes" id="UP000744769"/>
    </source>
</evidence>
<dbReference type="RefSeq" id="WP_166195513.1">
    <property type="nucleotide sequence ID" value="NZ_JAAOIV010000004.1"/>
</dbReference>
<sequence>MSSDPRPPSSDQPPQEVTDPVTAAVRGWQSVLQERTGPNTMLWYAGRGRALDLDLAHPAGLARLFSTGRARLSDLARNEATYGPAAQRAADLARRAATDRERLGVDNLFLVFGTARWNFRGGATRAAAPVLLRRAALVSPGWHSDDLELRLDPQVFLNPVLVASLTESGVYLPVEDIEARAGLGRSGDVRGALGLVAQACAGVPGFELDTRQFLEVLTHHKLALVTDLAAQPALTAHPVLAAFAGDPAATELVQTPPPPFDEPSLDDEVVALDLDRDQQQVVEAVRAGAHLVLDGAPGTGKTQTVVGVAAALAADGRRTLVVPGSASAAREIARRLRAAGLDDLAVDARAGRVDPRRLLADLVDEVDAATTEGGAAEVTAAPNGLASARSDLAAHHASLHAPTAFGVTLDEAQSQVTRLASRRPAPRSRVRLTGAELAGMSPARRDQLIDQIERVARDGAWTTGERADPWYGAAVVGEQQRTRVADLVSRLAEGGLSAYRRESAALLDEVGLPPATSLREEGDRLELLERVRATLEVFRPDVFGTTLPDMVTATAGRSERKEQRLGVFERRRLVGEAHALLRPGPRPSDVHGVLVRAAAQREQWREIAGKGARPATAAGLGAARERHDRLRDDLDWLGGILQDTADGGDLLDLDFDDLQERLDQLAATSDRLAVLPRVASGLEQVRAAGLGPLVDDLARRRVRPEEVRGEAEFVWWTSVLAEVERTDKGYGGHDGAQLRDTADAYRRLDAEQMRRGAARVRESVRRHVRQIAGDLPDQVAALRAHATSPRPDLHAAITDAPELVLALRPIWLMGPAAVPMLIPPGMWFDLTVIDDASVQSAAFAVPAISRAGQVLVVGDRHQVAPAGGAARSILEEAARTLPRHTLTTHYRSYDERLVGFASARLYDGTVRSLPGPQREPAIRVDVVPGAEVAERVARMVLDEVERGFAPAVICLEPECCAPVEAALRALGRPLPKVEVRAVDDAAGLQRDVVIVCAGAPDGSLGSLARDGGDRRLHTATSRARKRSIVVSPWSVDDLDPTRARARGAIFLRDYLRYAGAGAAGHASAGGVDAGAAGSAGARGLAGTQGFAGARGLAGGGSAEARSSAPGGPRRPGRRRRTASTGSVLDEPLLPTTTDELPVPPLVAELAERLRHDGIGTRTNVGLSRTRIDLVLDDPHRPGEAKVAVITDSRPLSEATRDRERLTIDRLEGMGWQVERVWSRDLFRDPAREVARLQHAAYTKDVDGRG</sequence>
<feature type="domain" description="Restriction endonuclease type II-like" evidence="2">
    <location>
        <begin position="1148"/>
        <end position="1238"/>
    </location>
</feature>
<keyword evidence="4" id="KW-1185">Reference proteome</keyword>
<dbReference type="Proteomes" id="UP000744769">
    <property type="component" value="Unassembled WGS sequence"/>
</dbReference>